<dbReference type="Proteomes" id="UP001497482">
    <property type="component" value="Chromosome 2"/>
</dbReference>
<accession>A0AAV2KWX5</accession>
<protein>
    <submittedName>
        <fullName evidence="2">Uncharacterized protein</fullName>
    </submittedName>
</protein>
<reference evidence="2 3" key="1">
    <citation type="submission" date="2024-04" db="EMBL/GenBank/DDBJ databases">
        <authorList>
            <person name="Waldvogel A.-M."/>
            <person name="Schoenle A."/>
        </authorList>
    </citation>
    <scope>NUCLEOTIDE SEQUENCE [LARGE SCALE GENOMIC DNA]</scope>
</reference>
<name>A0AAV2KWX5_KNICA</name>
<dbReference type="AlphaFoldDB" id="A0AAV2KWX5"/>
<gene>
    <name evidence="2" type="ORF">KC01_LOCUS21780</name>
</gene>
<organism evidence="2 3">
    <name type="scientific">Knipowitschia caucasica</name>
    <name type="common">Caucasian dwarf goby</name>
    <name type="synonym">Pomatoschistus caucasicus</name>
    <dbReference type="NCBI Taxonomy" id="637954"/>
    <lineage>
        <taxon>Eukaryota</taxon>
        <taxon>Metazoa</taxon>
        <taxon>Chordata</taxon>
        <taxon>Craniata</taxon>
        <taxon>Vertebrata</taxon>
        <taxon>Euteleostomi</taxon>
        <taxon>Actinopterygii</taxon>
        <taxon>Neopterygii</taxon>
        <taxon>Teleostei</taxon>
        <taxon>Neoteleostei</taxon>
        <taxon>Acanthomorphata</taxon>
        <taxon>Gobiaria</taxon>
        <taxon>Gobiiformes</taxon>
        <taxon>Gobioidei</taxon>
        <taxon>Gobiidae</taxon>
        <taxon>Gobiinae</taxon>
        <taxon>Knipowitschia</taxon>
    </lineage>
</organism>
<feature type="compositionally biased region" description="Basic and acidic residues" evidence="1">
    <location>
        <begin position="57"/>
        <end position="71"/>
    </location>
</feature>
<evidence type="ECO:0000313" key="3">
    <source>
        <dbReference type="Proteomes" id="UP001497482"/>
    </source>
</evidence>
<dbReference type="EMBL" id="OZ035824">
    <property type="protein sequence ID" value="CAL1592537.1"/>
    <property type="molecule type" value="Genomic_DNA"/>
</dbReference>
<sequence>MENEKKNNSPNITIRSDPAWIKTALDVTQVDEKVTMPHKVLSGPGTWTSEEEGSGWKLEKGGPRADDVAQI</sequence>
<keyword evidence="3" id="KW-1185">Reference proteome</keyword>
<feature type="region of interest" description="Disordered" evidence="1">
    <location>
        <begin position="37"/>
        <end position="71"/>
    </location>
</feature>
<proteinExistence type="predicted"/>
<evidence type="ECO:0000256" key="1">
    <source>
        <dbReference type="SAM" id="MobiDB-lite"/>
    </source>
</evidence>
<evidence type="ECO:0000313" key="2">
    <source>
        <dbReference type="EMBL" id="CAL1592537.1"/>
    </source>
</evidence>